<reference evidence="2" key="1">
    <citation type="journal article" date="2014" name="J. Med. Virol.">
        <title>Intra-host diversity and evolution of hepatitis C virus endemic to Cote d'Ivoire.</title>
        <authorList>
            <person name="Forbi J.C."/>
            <person name="Campo D.S."/>
            <person name="Purdy M.A."/>
            <person name="Dimitrova Z.E."/>
            <person name="Skums P."/>
            <person name="Xia G.L."/>
            <person name="Punkova L.T."/>
            <person name="Ganova-Raeva L.M."/>
            <person name="Vaughan G."/>
            <person name="Ben-Ayed Y."/>
            <person name="Switzer W.M."/>
            <person name="Khudyakov Y.E."/>
        </authorList>
    </citation>
    <scope>NUCLEOTIDE SEQUENCE</scope>
    <source>
        <strain evidence="2">IC12</strain>
    </source>
</reference>
<proteinExistence type="predicted"/>
<feature type="non-terminal residue" evidence="2">
    <location>
        <position position="102"/>
    </location>
</feature>
<evidence type="ECO:0000256" key="1">
    <source>
        <dbReference type="SAM" id="MobiDB-lite"/>
    </source>
</evidence>
<organism evidence="2">
    <name type="scientific">Hepacivirus hominis</name>
    <dbReference type="NCBI Taxonomy" id="3052230"/>
    <lineage>
        <taxon>Viruses</taxon>
        <taxon>Riboviria</taxon>
        <taxon>Orthornavirae</taxon>
        <taxon>Kitrinoviricota</taxon>
        <taxon>Flasuviricetes</taxon>
        <taxon>Amarillovirales</taxon>
        <taxon>Flaviviridae</taxon>
        <taxon>Hepacivirus</taxon>
    </lineage>
</organism>
<protein>
    <submittedName>
        <fullName evidence="2">Polyprotein</fullName>
    </submittedName>
</protein>
<sequence length="102" mass="11069">GYDDELVPYDDIGSSSAAPHPTSHLGYDGWCSLGSPSGHSVLLHGGELGEGPSSAAAIRRRRRENLRLRGICSPRRMGSRQPLHTGRQAEHPTGQHQRQLAH</sequence>
<accession>R9UH78</accession>
<name>R9UH78_9HEPC</name>
<feature type="region of interest" description="Disordered" evidence="1">
    <location>
        <begin position="1"/>
        <end position="28"/>
    </location>
</feature>
<feature type="non-terminal residue" evidence="2">
    <location>
        <position position="1"/>
    </location>
</feature>
<feature type="region of interest" description="Disordered" evidence="1">
    <location>
        <begin position="66"/>
        <end position="102"/>
    </location>
</feature>
<evidence type="ECO:0000313" key="2">
    <source>
        <dbReference type="EMBL" id="AGN55458.1"/>
    </source>
</evidence>
<dbReference type="EMBL" id="KC107802">
    <property type="protein sequence ID" value="AGN55458.1"/>
    <property type="molecule type" value="Genomic_RNA"/>
</dbReference>